<dbReference type="RefSeq" id="WP_189435047.1">
    <property type="nucleotide sequence ID" value="NZ_BMXE01000001.1"/>
</dbReference>
<gene>
    <name evidence="2" type="ORF">GCM10007094_04900</name>
</gene>
<evidence type="ECO:0000313" key="2">
    <source>
        <dbReference type="EMBL" id="GHB19968.1"/>
    </source>
</evidence>
<protein>
    <recommendedName>
        <fullName evidence="1">Rv2525c-like glycoside hydrolase-like domain-containing protein</fullName>
    </recommendedName>
</protein>
<accession>A0ABQ3DZ89</accession>
<dbReference type="InterPro" id="IPR015020">
    <property type="entry name" value="Rv2525c-like_Glyco_Hydro-like"/>
</dbReference>
<sequence length="220" mass="24145">MTEELGIKTEPAVDTAATVEVLASAIAKKGYKAIGRYYSFSKWKQLKPTEAQQLIAAGLSIITVYQDSNDRASSFTGATGTQQATQALHLAQNVIRQPKGSGIYFAVDYDASYYDYVNFISPYFKAVQAVFKEAGDPYKIGVYGSGLICEKALQDGLVELTWLSQSKGFHDYQKFRDSRKWNILQGDNVQISGTDFDSDTVNLTNGNFGGFTHLVPATDS</sequence>
<comment type="caution">
    <text evidence="2">The sequence shown here is derived from an EMBL/GenBank/DDBJ whole genome shotgun (WGS) entry which is preliminary data.</text>
</comment>
<reference evidence="3" key="1">
    <citation type="journal article" date="2019" name="Int. J. Syst. Evol. Microbiol.">
        <title>The Global Catalogue of Microorganisms (GCM) 10K type strain sequencing project: providing services to taxonomists for standard genome sequencing and annotation.</title>
        <authorList>
            <consortium name="The Broad Institute Genomics Platform"/>
            <consortium name="The Broad Institute Genome Sequencing Center for Infectious Disease"/>
            <person name="Wu L."/>
            <person name="Ma J."/>
        </authorList>
    </citation>
    <scope>NUCLEOTIDE SEQUENCE [LARGE SCALE GENOMIC DNA]</scope>
    <source>
        <strain evidence="3">KCTC 12861</strain>
    </source>
</reference>
<feature type="domain" description="Rv2525c-like glycoside hydrolase-like" evidence="1">
    <location>
        <begin position="25"/>
        <end position="169"/>
    </location>
</feature>
<evidence type="ECO:0000259" key="1">
    <source>
        <dbReference type="Pfam" id="PF08924"/>
    </source>
</evidence>
<dbReference type="InterPro" id="IPR017853">
    <property type="entry name" value="GH"/>
</dbReference>
<name>A0ABQ3DZ89_9HYPH</name>
<dbReference type="Gene3D" id="3.20.20.80">
    <property type="entry name" value="Glycosidases"/>
    <property type="match status" value="1"/>
</dbReference>
<proteinExistence type="predicted"/>
<keyword evidence="3" id="KW-1185">Reference proteome</keyword>
<dbReference type="Proteomes" id="UP000637980">
    <property type="component" value="Unassembled WGS sequence"/>
</dbReference>
<evidence type="ECO:0000313" key="3">
    <source>
        <dbReference type="Proteomes" id="UP000637980"/>
    </source>
</evidence>
<dbReference type="Pfam" id="PF08924">
    <property type="entry name" value="Rv2525c_GlyHyd-like"/>
    <property type="match status" value="1"/>
</dbReference>
<organism evidence="2 3">
    <name type="scientific">Pseudovibrio japonicus</name>
    <dbReference type="NCBI Taxonomy" id="366534"/>
    <lineage>
        <taxon>Bacteria</taxon>
        <taxon>Pseudomonadati</taxon>
        <taxon>Pseudomonadota</taxon>
        <taxon>Alphaproteobacteria</taxon>
        <taxon>Hyphomicrobiales</taxon>
        <taxon>Stappiaceae</taxon>
        <taxon>Pseudovibrio</taxon>
    </lineage>
</organism>
<dbReference type="EMBL" id="BMXE01000001">
    <property type="protein sequence ID" value="GHB19968.1"/>
    <property type="molecule type" value="Genomic_DNA"/>
</dbReference>
<dbReference type="SUPFAM" id="SSF51445">
    <property type="entry name" value="(Trans)glycosidases"/>
    <property type="match status" value="1"/>
</dbReference>